<dbReference type="EMBL" id="MU858201">
    <property type="protein sequence ID" value="KAK4209572.1"/>
    <property type="molecule type" value="Genomic_DNA"/>
</dbReference>
<protein>
    <submittedName>
        <fullName evidence="1">Uncharacterized protein</fullName>
    </submittedName>
</protein>
<organism evidence="1 2">
    <name type="scientific">Rhypophila decipiens</name>
    <dbReference type="NCBI Taxonomy" id="261697"/>
    <lineage>
        <taxon>Eukaryota</taxon>
        <taxon>Fungi</taxon>
        <taxon>Dikarya</taxon>
        <taxon>Ascomycota</taxon>
        <taxon>Pezizomycotina</taxon>
        <taxon>Sordariomycetes</taxon>
        <taxon>Sordariomycetidae</taxon>
        <taxon>Sordariales</taxon>
        <taxon>Naviculisporaceae</taxon>
        <taxon>Rhypophila</taxon>
    </lineage>
</organism>
<comment type="caution">
    <text evidence="1">The sequence shown here is derived from an EMBL/GenBank/DDBJ whole genome shotgun (WGS) entry which is preliminary data.</text>
</comment>
<dbReference type="Proteomes" id="UP001301769">
    <property type="component" value="Unassembled WGS sequence"/>
</dbReference>
<reference evidence="1" key="1">
    <citation type="journal article" date="2023" name="Mol. Phylogenet. Evol.">
        <title>Genome-scale phylogeny and comparative genomics of the fungal order Sordariales.</title>
        <authorList>
            <person name="Hensen N."/>
            <person name="Bonometti L."/>
            <person name="Westerberg I."/>
            <person name="Brannstrom I.O."/>
            <person name="Guillou S."/>
            <person name="Cros-Aarteil S."/>
            <person name="Calhoun S."/>
            <person name="Haridas S."/>
            <person name="Kuo A."/>
            <person name="Mondo S."/>
            <person name="Pangilinan J."/>
            <person name="Riley R."/>
            <person name="LaButti K."/>
            <person name="Andreopoulos B."/>
            <person name="Lipzen A."/>
            <person name="Chen C."/>
            <person name="Yan M."/>
            <person name="Daum C."/>
            <person name="Ng V."/>
            <person name="Clum A."/>
            <person name="Steindorff A."/>
            <person name="Ohm R.A."/>
            <person name="Martin F."/>
            <person name="Silar P."/>
            <person name="Natvig D.O."/>
            <person name="Lalanne C."/>
            <person name="Gautier V."/>
            <person name="Ament-Velasquez S.L."/>
            <person name="Kruys A."/>
            <person name="Hutchinson M.I."/>
            <person name="Powell A.J."/>
            <person name="Barry K."/>
            <person name="Miller A.N."/>
            <person name="Grigoriev I.V."/>
            <person name="Debuchy R."/>
            <person name="Gladieux P."/>
            <person name="Hiltunen Thoren M."/>
            <person name="Johannesson H."/>
        </authorList>
    </citation>
    <scope>NUCLEOTIDE SEQUENCE</scope>
    <source>
        <strain evidence="1">PSN293</strain>
    </source>
</reference>
<accession>A0AAN7B4D9</accession>
<evidence type="ECO:0000313" key="2">
    <source>
        <dbReference type="Proteomes" id="UP001301769"/>
    </source>
</evidence>
<reference evidence="1" key="2">
    <citation type="submission" date="2023-05" db="EMBL/GenBank/DDBJ databases">
        <authorList>
            <consortium name="Lawrence Berkeley National Laboratory"/>
            <person name="Steindorff A."/>
            <person name="Hensen N."/>
            <person name="Bonometti L."/>
            <person name="Westerberg I."/>
            <person name="Brannstrom I.O."/>
            <person name="Guillou S."/>
            <person name="Cros-Aarteil S."/>
            <person name="Calhoun S."/>
            <person name="Haridas S."/>
            <person name="Kuo A."/>
            <person name="Mondo S."/>
            <person name="Pangilinan J."/>
            <person name="Riley R."/>
            <person name="Labutti K."/>
            <person name="Andreopoulos B."/>
            <person name="Lipzen A."/>
            <person name="Chen C."/>
            <person name="Yanf M."/>
            <person name="Daum C."/>
            <person name="Ng V."/>
            <person name="Clum A."/>
            <person name="Ohm R."/>
            <person name="Martin F."/>
            <person name="Silar P."/>
            <person name="Natvig D."/>
            <person name="Lalanne C."/>
            <person name="Gautier V."/>
            <person name="Ament-Velasquez S.L."/>
            <person name="Kruys A."/>
            <person name="Hutchinson M.I."/>
            <person name="Powell A.J."/>
            <person name="Barry K."/>
            <person name="Miller A.N."/>
            <person name="Grigoriev I.V."/>
            <person name="Debuchy R."/>
            <person name="Gladieux P."/>
            <person name="Thoren M.H."/>
            <person name="Johannesson H."/>
        </authorList>
    </citation>
    <scope>NUCLEOTIDE SEQUENCE</scope>
    <source>
        <strain evidence="1">PSN293</strain>
    </source>
</reference>
<evidence type="ECO:0000313" key="1">
    <source>
        <dbReference type="EMBL" id="KAK4209572.1"/>
    </source>
</evidence>
<proteinExistence type="predicted"/>
<dbReference type="AlphaFoldDB" id="A0AAN7B4D9"/>
<keyword evidence="2" id="KW-1185">Reference proteome</keyword>
<gene>
    <name evidence="1" type="ORF">QBC37DRAFT_430237</name>
</gene>
<name>A0AAN7B4D9_9PEZI</name>
<sequence>MGKSASKDISCQRRGLFGSSSCSSPQQEAEMGGITMFATAAAAALGLLLVAPSKTYAHALNTPPPDVAPEYHTVFNDPTAALNPKHNRLCYGNALVWLAEWPIPLHCTARVAHQASAFCSSYLHIAKTTTTTTVFNTETTTFQTTTTATQTSTSRSTELVTTTLTTKTTSTSVSTTTTTSPTSTFTTTVFTTPGPGDPAFPLLVKARQAGYHHNQYDCPDLSKKHLEYRPSVLLHFACACLGIYPSDQHTSTSTQQTTTTITTVKPKFITVTTTTTTTTTSTTPTTTTKSTTTTTTTTTTSPVVATATAIVNYCDISYSGGGITPGNTILLPGGNFSMLTGRECCTICFDTLNCVASAIGLGYCQLLVKNEPLNGTSTSNQCPLGIEDYPVEPGPGTLYLGPCGIGSNKY</sequence>